<keyword evidence="5" id="KW-0418">Kinase</keyword>
<feature type="region of interest" description="Disordered" evidence="9">
    <location>
        <begin position="1744"/>
        <end position="1768"/>
    </location>
</feature>
<feature type="region of interest" description="Disordered" evidence="9">
    <location>
        <begin position="1"/>
        <end position="31"/>
    </location>
</feature>
<evidence type="ECO:0000313" key="11">
    <source>
        <dbReference type="EMBL" id="KPI87392.1"/>
    </source>
</evidence>
<reference evidence="11 12" key="1">
    <citation type="journal article" date="2015" name="PLoS Pathog.">
        <title>Leptomonas seymouri: Adaptations to the Dixenous Life Cycle Analyzed by Genome Sequencing, Transcriptome Profiling and Co-infection with Leishmania donovani.</title>
        <authorList>
            <person name="Kraeva N."/>
            <person name="Butenko A."/>
            <person name="Hlavacova J."/>
            <person name="Kostygov A."/>
            <person name="Myskova J."/>
            <person name="Grybchuk D."/>
            <person name="Lestinova T."/>
            <person name="Votypka J."/>
            <person name="Volf P."/>
            <person name="Opperdoes F."/>
            <person name="Flegontov P."/>
            <person name="Lukes J."/>
            <person name="Yurchenko V."/>
        </authorList>
    </citation>
    <scope>NUCLEOTIDE SEQUENCE [LARGE SCALE GENOMIC DNA]</scope>
    <source>
        <strain evidence="11 12">ATCC 30220</strain>
    </source>
</reference>
<dbReference type="Proteomes" id="UP000038009">
    <property type="component" value="Unassembled WGS sequence"/>
</dbReference>
<feature type="region of interest" description="Disordered" evidence="9">
    <location>
        <begin position="1274"/>
        <end position="1300"/>
    </location>
</feature>
<evidence type="ECO:0000256" key="1">
    <source>
        <dbReference type="ARBA" id="ARBA00012513"/>
    </source>
</evidence>
<feature type="compositionally biased region" description="Basic and acidic residues" evidence="9">
    <location>
        <begin position="1"/>
        <end position="10"/>
    </location>
</feature>
<dbReference type="Pfam" id="PF00069">
    <property type="entry name" value="Pkinase"/>
    <property type="match status" value="2"/>
</dbReference>
<feature type="compositionally biased region" description="Low complexity" evidence="9">
    <location>
        <begin position="2020"/>
        <end position="2036"/>
    </location>
</feature>
<comment type="caution">
    <text evidence="11">The sequence shown here is derived from an EMBL/GenBank/DDBJ whole genome shotgun (WGS) entry which is preliminary data.</text>
</comment>
<dbReference type="VEuPathDB" id="TriTrypDB:Lsey_0090_0100"/>
<feature type="compositionally biased region" description="Polar residues" evidence="9">
    <location>
        <begin position="1752"/>
        <end position="1768"/>
    </location>
</feature>
<evidence type="ECO:0000313" key="12">
    <source>
        <dbReference type="Proteomes" id="UP000038009"/>
    </source>
</evidence>
<dbReference type="PANTHER" id="PTHR24356:SF163">
    <property type="entry name" value="3-PHOSPHOINOSITIDE-DEPENDENT PROTEIN KINASE 1-RELATED"/>
    <property type="match status" value="1"/>
</dbReference>
<gene>
    <name evidence="11" type="ORF">ABL78_3526</name>
</gene>
<proteinExistence type="predicted"/>
<feature type="compositionally biased region" description="Polar residues" evidence="9">
    <location>
        <begin position="614"/>
        <end position="623"/>
    </location>
</feature>
<comment type="catalytic activity">
    <reaction evidence="7">
        <text>L-threonyl-[protein] + ATP = O-phospho-L-threonyl-[protein] + ADP + H(+)</text>
        <dbReference type="Rhea" id="RHEA:46608"/>
        <dbReference type="Rhea" id="RHEA-COMP:11060"/>
        <dbReference type="Rhea" id="RHEA-COMP:11605"/>
        <dbReference type="ChEBI" id="CHEBI:15378"/>
        <dbReference type="ChEBI" id="CHEBI:30013"/>
        <dbReference type="ChEBI" id="CHEBI:30616"/>
        <dbReference type="ChEBI" id="CHEBI:61977"/>
        <dbReference type="ChEBI" id="CHEBI:456216"/>
        <dbReference type="EC" id="2.7.11.1"/>
    </reaction>
</comment>
<dbReference type="EMBL" id="LJSK01000090">
    <property type="protein sequence ID" value="KPI87392.1"/>
    <property type="molecule type" value="Genomic_DNA"/>
</dbReference>
<dbReference type="InterPro" id="IPR011009">
    <property type="entry name" value="Kinase-like_dom_sf"/>
</dbReference>
<keyword evidence="3" id="KW-0808">Transferase</keyword>
<dbReference type="InterPro" id="IPR050236">
    <property type="entry name" value="Ser_Thr_kinase_AGC"/>
</dbReference>
<feature type="region of interest" description="Disordered" evidence="9">
    <location>
        <begin position="2062"/>
        <end position="2106"/>
    </location>
</feature>
<dbReference type="Gene3D" id="1.10.510.10">
    <property type="entry name" value="Transferase(Phosphotransferase) domain 1"/>
    <property type="match status" value="3"/>
</dbReference>
<feature type="region of interest" description="Disordered" evidence="9">
    <location>
        <begin position="997"/>
        <end position="1027"/>
    </location>
</feature>
<evidence type="ECO:0000259" key="10">
    <source>
        <dbReference type="PROSITE" id="PS50011"/>
    </source>
</evidence>
<evidence type="ECO:0000256" key="3">
    <source>
        <dbReference type="ARBA" id="ARBA00022679"/>
    </source>
</evidence>
<protein>
    <recommendedName>
        <fullName evidence="1">non-specific serine/threonine protein kinase</fullName>
        <ecNumber evidence="1">2.7.11.1</ecNumber>
    </recommendedName>
</protein>
<evidence type="ECO:0000256" key="7">
    <source>
        <dbReference type="ARBA" id="ARBA00047899"/>
    </source>
</evidence>
<feature type="region of interest" description="Disordered" evidence="9">
    <location>
        <begin position="268"/>
        <end position="300"/>
    </location>
</feature>
<feature type="region of interest" description="Disordered" evidence="9">
    <location>
        <begin position="2005"/>
        <end position="2036"/>
    </location>
</feature>
<dbReference type="PROSITE" id="PS50011">
    <property type="entry name" value="PROTEIN_KINASE_DOM"/>
    <property type="match status" value="1"/>
</dbReference>
<dbReference type="SMART" id="SM00220">
    <property type="entry name" value="S_TKc"/>
    <property type="match status" value="1"/>
</dbReference>
<dbReference type="InterPro" id="IPR008271">
    <property type="entry name" value="Ser/Thr_kinase_AS"/>
</dbReference>
<feature type="domain" description="Protein kinase" evidence="10">
    <location>
        <begin position="1106"/>
        <end position="1572"/>
    </location>
</feature>
<name>A0A0N1I4N0_LEPSE</name>
<feature type="region of interest" description="Disordered" evidence="9">
    <location>
        <begin position="2129"/>
        <end position="2158"/>
    </location>
</feature>
<evidence type="ECO:0000256" key="4">
    <source>
        <dbReference type="ARBA" id="ARBA00022741"/>
    </source>
</evidence>
<dbReference type="Gene3D" id="3.30.200.20">
    <property type="entry name" value="Phosphorylase Kinase, domain 1"/>
    <property type="match status" value="1"/>
</dbReference>
<feature type="region of interest" description="Disordered" evidence="9">
    <location>
        <begin position="614"/>
        <end position="635"/>
    </location>
</feature>
<dbReference type="GO" id="GO:0005524">
    <property type="term" value="F:ATP binding"/>
    <property type="evidence" value="ECO:0007669"/>
    <property type="project" value="UniProtKB-KW"/>
</dbReference>
<dbReference type="EC" id="2.7.11.1" evidence="1"/>
<dbReference type="GO" id="GO:0035556">
    <property type="term" value="P:intracellular signal transduction"/>
    <property type="evidence" value="ECO:0007669"/>
    <property type="project" value="TreeGrafter"/>
</dbReference>
<feature type="compositionally biased region" description="Basic and acidic residues" evidence="9">
    <location>
        <begin position="2136"/>
        <end position="2158"/>
    </location>
</feature>
<evidence type="ECO:0000256" key="2">
    <source>
        <dbReference type="ARBA" id="ARBA00022527"/>
    </source>
</evidence>
<feature type="compositionally biased region" description="Basic and acidic residues" evidence="9">
    <location>
        <begin position="1285"/>
        <end position="1296"/>
    </location>
</feature>
<dbReference type="PROSITE" id="PS00108">
    <property type="entry name" value="PROTEIN_KINASE_ST"/>
    <property type="match status" value="1"/>
</dbReference>
<comment type="catalytic activity">
    <reaction evidence="8">
        <text>L-seryl-[protein] + ATP = O-phospho-L-seryl-[protein] + ADP + H(+)</text>
        <dbReference type="Rhea" id="RHEA:17989"/>
        <dbReference type="Rhea" id="RHEA-COMP:9863"/>
        <dbReference type="Rhea" id="RHEA-COMP:11604"/>
        <dbReference type="ChEBI" id="CHEBI:15378"/>
        <dbReference type="ChEBI" id="CHEBI:29999"/>
        <dbReference type="ChEBI" id="CHEBI:30616"/>
        <dbReference type="ChEBI" id="CHEBI:83421"/>
        <dbReference type="ChEBI" id="CHEBI:456216"/>
        <dbReference type="EC" id="2.7.11.1"/>
    </reaction>
</comment>
<dbReference type="PANTHER" id="PTHR24356">
    <property type="entry name" value="SERINE/THREONINE-PROTEIN KINASE"/>
    <property type="match status" value="1"/>
</dbReference>
<dbReference type="SUPFAM" id="SSF56112">
    <property type="entry name" value="Protein kinase-like (PK-like)"/>
    <property type="match status" value="2"/>
</dbReference>
<keyword evidence="4" id="KW-0547">Nucleotide-binding</keyword>
<organism evidence="11 12">
    <name type="scientific">Leptomonas seymouri</name>
    <dbReference type="NCBI Taxonomy" id="5684"/>
    <lineage>
        <taxon>Eukaryota</taxon>
        <taxon>Discoba</taxon>
        <taxon>Euglenozoa</taxon>
        <taxon>Kinetoplastea</taxon>
        <taxon>Metakinetoplastina</taxon>
        <taxon>Trypanosomatida</taxon>
        <taxon>Trypanosomatidae</taxon>
        <taxon>Leishmaniinae</taxon>
        <taxon>Leptomonas</taxon>
    </lineage>
</organism>
<evidence type="ECO:0000256" key="8">
    <source>
        <dbReference type="ARBA" id="ARBA00048679"/>
    </source>
</evidence>
<dbReference type="OMA" id="WGVKIHH"/>
<dbReference type="GO" id="GO:0004674">
    <property type="term" value="F:protein serine/threonine kinase activity"/>
    <property type="evidence" value="ECO:0007669"/>
    <property type="project" value="UniProtKB-KW"/>
</dbReference>
<dbReference type="SUPFAM" id="SSF50729">
    <property type="entry name" value="PH domain-like"/>
    <property type="match status" value="1"/>
</dbReference>
<evidence type="ECO:0000256" key="6">
    <source>
        <dbReference type="ARBA" id="ARBA00022840"/>
    </source>
</evidence>
<feature type="compositionally biased region" description="Polar residues" evidence="9">
    <location>
        <begin position="2005"/>
        <end position="2019"/>
    </location>
</feature>
<feature type="region of interest" description="Disordered" evidence="9">
    <location>
        <begin position="736"/>
        <end position="775"/>
    </location>
</feature>
<evidence type="ECO:0000256" key="9">
    <source>
        <dbReference type="SAM" id="MobiDB-lite"/>
    </source>
</evidence>
<keyword evidence="2" id="KW-0723">Serine/threonine-protein kinase</keyword>
<evidence type="ECO:0000256" key="5">
    <source>
        <dbReference type="ARBA" id="ARBA00022777"/>
    </source>
</evidence>
<keyword evidence="6" id="KW-0067">ATP-binding</keyword>
<keyword evidence="12" id="KW-1185">Reference proteome</keyword>
<accession>A0A0N1I4N0</accession>
<dbReference type="OrthoDB" id="347657at2759"/>
<sequence>MHKDGIKPEESSSSFAAHDETATGATSPLPPYHSATGSLEFTAPVVLSRSAPYTPCSAGWAQRTRERYESCPLEESAIPEKAVRQTLIIVEEEPALVHTRHVPHGSGVADGHPGTAYSWSPSTPDFAELIPIGTTQSQRESVATHEIEVPSYTPYESSEGSPRADTAFSLSRTSTAPGVSPQNATVGRMMPSTSSYTRMNSTGTVSGQGTPASPVLLRCPAHTGEASCDAVNPLVDTHNTDAATLLHTSVPPFLSQWEFHRRATAAPTSLRPVSPKLERSPSPSAMAKDAAPEGPVFGSAPTGRSPMNLCVLVNHEDTDSLTPTCAPLSLHVTNTTKTNASGGAVPNVPAIRLPVSPSTPGIESDRSFNRMGYGPRNAPHACSLASTRSSRSFRSARHSHRGGASMRTTLPSLKKLFPTLPDEMYIARERLCVARDSSGHLGTGAYGIVQRAELYPPEMEVSRLFTPTTETFMNASNSTTPGCSPANPLLPSHNFDSIASAVGGVDGNAVTLSASAHGKEHSHVYLHSRLTSMISVDGVSTLPLHQQPYSDQTASFYNGLDSVPALLCAESPNDPHWPMRGQSPEVESVVVCEALVVHMDSAEVSTLATPSAMVQQGTQNSPSPGWLSVGPQERRASTPLTPLNSCCISQKFPDLSAVLATTRRDDSSGGFLPTSMPNSIEKADRDELDADLDASTVRMSAGEGGMHRVLAGPLDNSAVSEGAGFSLTSTVDTHRFSSPHSPLWTHKPYSRSSRTADGNVSGAGEGEDVGVGHSSHPADINATALPIQTLFEVDEAVVVSGSEDEECSIVSQRRTTKVHPAEVPCNAGRCDAALPTQPGAGVDAAQRNGGDVHGEAALRLPLVLPHGPCPNTFSTCDTVGGNPAEKGCGDARAASREDDQMAFVAVHGGGEVAAVEHFEAATEDERDANDNARRASRVCLLDRQEAPFLLNVTGPKSQGSLAQVGDDTLMHTAQQSVVQAVREGREEFEDVAGRLISGRQNRSEGSEAEGMDAAAKPAQVGSSEAEKDIDSDAEGGAAASAMRQVCKPNFLCSGAPTHTSTTTPGHSPAGGVTVTITTTNGEGKHVEPVSPVSTVSSLFSGGVTSLPTTRTSNQGGMGVAPHAGINSLPCPSNVPQTPLVRYGVNSSMVSEAVNNGCVPFRPVATKVVEKSDLAENPMKLNAFHNELRMASRLQHPCLVNMFGVAEDAENFYLVMDLAEKGDLARYQKQFGVEDTRLMAPRFLADVVLALEYLQDGSQHTYWMPSPTIEAAQQNNASGEENGNGDGHDAEKPDHHGSLSCPWSTSTLSLHSNADDYSSTFTPKPCPLLSVPGALLQRRIEGTDVEGDNNTVASTAVRAETKGDDVHACARSPTKAKEEKALMKESIVLHRDVKPENLLLTWDFHVKLADFGDACFYGDEEANSFGGTPSYISPEVIQTSKAGPCSDLWAMGCILYELLVGERLFQGSLREVAKSVEAFSSDDMTFPTAPTRLTGDSVQDIGFGDDEDSHAVLAHAPAECGDSSSSSSHDGGDGGISAAAKDLVRQLLRHVPEERIGSAERGGFPSLKRHPFFAEIDWDKVLETTNITTTNTDYTSELADYLEPGESVVYCSPVKVLPTGGEEPPVRLRPAHLGAQGLLVMVLTDTPRLFLVNPDSDTVQFWLPWSPELRVGVLRADCFTITVPINDLLTPSLLGPAFNSGASMSATSRNSASTAPTATYTFYDTTRRADLWGVKIHNLQSSCSSRREVGAPTPSSFQSSTMQPTGTSGVMQLHCPPSLATHRGTSTTLPKTGGCLLHRLRTTPRSARAGSISHHAVLFTEAAIATPRDGRSAVMHNVGSFTEVFSSHSVPSASASSPAIAGVPAAAKPMPMTRSSQPVRQRATSFSAYRTPALVPAVSANRKPATVFTSPSGVSLSASSIDLRSPEVSPTSQTAAATMGAVPAHHCVKRMTVTVASSSNPQSSRFVRPSSLGNIITESSTGVFPVSFGATTIDWWIRATEGTFPSSTANDSSLKSTRPCSNGTTTNWSTTTTRTGSANGSDMGWGSFCEETLGFSCSAGDVTPRAARAGDSEDGARAFATDTPTQSEATPGPPSAPRIADVESESGCCSCPSRGSDGCVDTPAAASLLQSASARAPPKERVSNVRQRYRETQRKKMRA</sequence>
<dbReference type="InterPro" id="IPR000719">
    <property type="entry name" value="Prot_kinase_dom"/>
</dbReference>